<dbReference type="EMBL" id="JAWSTH010000189">
    <property type="protein sequence ID" value="MDW5598819.1"/>
    <property type="molecule type" value="Genomic_DNA"/>
</dbReference>
<evidence type="ECO:0008006" key="4">
    <source>
        <dbReference type="Google" id="ProtNLM"/>
    </source>
</evidence>
<keyword evidence="3" id="KW-1185">Reference proteome</keyword>
<evidence type="ECO:0000313" key="2">
    <source>
        <dbReference type="EMBL" id="MDW5598819.1"/>
    </source>
</evidence>
<reference evidence="3" key="1">
    <citation type="submission" date="2023-07" db="EMBL/GenBank/DDBJ databases">
        <title>Conexibacter stalactiti sp. nov., isolated from stalactites in a lava cave and emended description of the genus Conexibacter.</title>
        <authorList>
            <person name="Lee S.D."/>
        </authorList>
    </citation>
    <scope>NUCLEOTIDE SEQUENCE [LARGE SCALE GENOMIC DNA]</scope>
    <source>
        <strain evidence="3">KCTC 39840</strain>
    </source>
</reference>
<dbReference type="Proteomes" id="UP001284601">
    <property type="component" value="Unassembled WGS sequence"/>
</dbReference>
<proteinExistence type="predicted"/>
<feature type="signal peptide" evidence="1">
    <location>
        <begin position="1"/>
        <end position="26"/>
    </location>
</feature>
<name>A0ABU4I3H3_9ACTN</name>
<comment type="caution">
    <text evidence="2">The sequence shown here is derived from an EMBL/GenBank/DDBJ whole genome shotgun (WGS) entry which is preliminary data.</text>
</comment>
<evidence type="ECO:0000256" key="1">
    <source>
        <dbReference type="SAM" id="SignalP"/>
    </source>
</evidence>
<keyword evidence="1" id="KW-0732">Signal</keyword>
<sequence length="211" mass="21871">MGKKQTLLAVATAAAATLGFAGSAQATTTVTGNHWDIGLAYDCDAEEFSAEGLHAHSHDTDPASELELADTVFQVSGTSNSIWESTVFGRAELPLKTIGDGGTYRVGLSVEAEGACEAPAVTFTSGAVTVPVGGARVAGYRRGESDGVATTRTRFDSATGTNRNLGVTIADHEDLRWGFTDTGTYRLPLTATASVGGFPVTYRATLTFSVV</sequence>
<organism evidence="2 3">
    <name type="scientific">Conexibacter stalactiti</name>
    <dbReference type="NCBI Taxonomy" id="1940611"/>
    <lineage>
        <taxon>Bacteria</taxon>
        <taxon>Bacillati</taxon>
        <taxon>Actinomycetota</taxon>
        <taxon>Thermoleophilia</taxon>
        <taxon>Solirubrobacterales</taxon>
        <taxon>Conexibacteraceae</taxon>
        <taxon>Conexibacter</taxon>
    </lineage>
</organism>
<dbReference type="RefSeq" id="WP_318601408.1">
    <property type="nucleotide sequence ID" value="NZ_JAWSTH010000189.1"/>
</dbReference>
<protein>
    <recommendedName>
        <fullName evidence="4">WxL domain-containing protein</fullName>
    </recommendedName>
</protein>
<feature type="chain" id="PRO_5046079494" description="WxL domain-containing protein" evidence="1">
    <location>
        <begin position="27"/>
        <end position="211"/>
    </location>
</feature>
<evidence type="ECO:0000313" key="3">
    <source>
        <dbReference type="Proteomes" id="UP001284601"/>
    </source>
</evidence>
<gene>
    <name evidence="2" type="ORF">R7226_30960</name>
</gene>
<accession>A0ABU4I3H3</accession>